<keyword evidence="2" id="KW-0963">Cytoplasm</keyword>
<dbReference type="PROSITE" id="PS51186">
    <property type="entry name" value="GNAT"/>
    <property type="match status" value="1"/>
</dbReference>
<evidence type="ECO:0000256" key="4">
    <source>
        <dbReference type="ARBA" id="ARBA00023315"/>
    </source>
</evidence>
<evidence type="ECO:0000256" key="3">
    <source>
        <dbReference type="ARBA" id="ARBA00022679"/>
    </source>
</evidence>
<name>A0A7W3PQ33_9MICO</name>
<sequence>MSGTPRLRPATADDLVAIMALETSVFGAEAWSEDAMRRDMQDANCLYIVAERPRVESGKEAGGAFQFLGYAGLLCPSGSGDGDIQTIAVATEARGLGLGRALMLVLLQRAEERLAERLFLEVRADNDVARALYESLGFEEIAVRPHYYQPEGIDAIVMRREKTSQRKHGPSVGREVLS</sequence>
<dbReference type="GO" id="GO:0008080">
    <property type="term" value="F:N-acetyltransferase activity"/>
    <property type="evidence" value="ECO:0007669"/>
    <property type="project" value="InterPro"/>
</dbReference>
<dbReference type="NCBIfam" id="TIGR01575">
    <property type="entry name" value="rimI"/>
    <property type="match status" value="1"/>
</dbReference>
<evidence type="ECO:0000256" key="1">
    <source>
        <dbReference type="ARBA" id="ARBA00005395"/>
    </source>
</evidence>
<dbReference type="PANTHER" id="PTHR43420">
    <property type="entry name" value="ACETYLTRANSFERASE"/>
    <property type="match status" value="1"/>
</dbReference>
<accession>A0A7W3PQ33</accession>
<organism evidence="7 8">
    <name type="scientific">Alpinimonas psychrophila</name>
    <dbReference type="NCBI Taxonomy" id="748908"/>
    <lineage>
        <taxon>Bacteria</taxon>
        <taxon>Bacillati</taxon>
        <taxon>Actinomycetota</taxon>
        <taxon>Actinomycetes</taxon>
        <taxon>Micrococcales</taxon>
        <taxon>Microbacteriaceae</taxon>
        <taxon>Alpinimonas</taxon>
    </lineage>
</organism>
<dbReference type="InterPro" id="IPR050680">
    <property type="entry name" value="YpeA/RimI_acetyltransf"/>
</dbReference>
<dbReference type="EMBL" id="JACGWU010000009">
    <property type="protein sequence ID" value="MBA8829931.1"/>
    <property type="molecule type" value="Genomic_DNA"/>
</dbReference>
<gene>
    <name evidence="6" type="ORF">FB555_002058</name>
    <name evidence="7" type="ORF">FB555_002197</name>
</gene>
<evidence type="ECO:0000313" key="6">
    <source>
        <dbReference type="EMBL" id="MBA8829931.1"/>
    </source>
</evidence>
<dbReference type="PANTHER" id="PTHR43420:SF44">
    <property type="entry name" value="ACETYLTRANSFERASE YPEA"/>
    <property type="match status" value="1"/>
</dbReference>
<dbReference type="Gene3D" id="3.40.630.30">
    <property type="match status" value="1"/>
</dbReference>
<dbReference type="SUPFAM" id="SSF55729">
    <property type="entry name" value="Acyl-CoA N-acyltransferases (Nat)"/>
    <property type="match status" value="1"/>
</dbReference>
<dbReference type="RefSeq" id="WP_182485352.1">
    <property type="nucleotide sequence ID" value="NZ_JACGWU010000009.1"/>
</dbReference>
<evidence type="ECO:0000313" key="8">
    <source>
        <dbReference type="Proteomes" id="UP000524237"/>
    </source>
</evidence>
<dbReference type="AlphaFoldDB" id="A0A7W3PQ33"/>
<protein>
    <submittedName>
        <fullName evidence="7">Ribosomal-protein-alanine acetyltransferase</fullName>
    </submittedName>
</protein>
<dbReference type="Pfam" id="PF00583">
    <property type="entry name" value="Acetyltransf_1"/>
    <property type="match status" value="1"/>
</dbReference>
<evidence type="ECO:0000259" key="5">
    <source>
        <dbReference type="PROSITE" id="PS51186"/>
    </source>
</evidence>
<evidence type="ECO:0000313" key="7">
    <source>
        <dbReference type="EMBL" id="MBA8830070.1"/>
    </source>
</evidence>
<comment type="caution">
    <text evidence="7">The sequence shown here is derived from an EMBL/GenBank/DDBJ whole genome shotgun (WGS) entry which is preliminary data.</text>
</comment>
<proteinExistence type="inferred from homology"/>
<comment type="similarity">
    <text evidence="1">Belongs to the acetyltransferase family. RimI subfamily.</text>
</comment>
<reference evidence="7 8" key="1">
    <citation type="submission" date="2020-07" db="EMBL/GenBank/DDBJ databases">
        <title>Sequencing the genomes of 1000 actinobacteria strains.</title>
        <authorList>
            <person name="Klenk H.-P."/>
        </authorList>
    </citation>
    <scope>NUCLEOTIDE SEQUENCE [LARGE SCALE GENOMIC DNA]</scope>
    <source>
        <strain evidence="7 8">DSM 23737</strain>
    </source>
</reference>
<keyword evidence="8" id="KW-1185">Reference proteome</keyword>
<dbReference type="InterPro" id="IPR006464">
    <property type="entry name" value="AcTrfase_RimI/Ard1"/>
</dbReference>
<feature type="domain" description="N-acetyltransferase" evidence="5">
    <location>
        <begin position="5"/>
        <end position="163"/>
    </location>
</feature>
<dbReference type="Proteomes" id="UP000524237">
    <property type="component" value="Unassembled WGS sequence"/>
</dbReference>
<dbReference type="InterPro" id="IPR000182">
    <property type="entry name" value="GNAT_dom"/>
</dbReference>
<dbReference type="InterPro" id="IPR016181">
    <property type="entry name" value="Acyl_CoA_acyltransferase"/>
</dbReference>
<keyword evidence="3 7" id="KW-0808">Transferase</keyword>
<keyword evidence="4" id="KW-0012">Acyltransferase</keyword>
<dbReference type="EMBL" id="JACGWU010000011">
    <property type="protein sequence ID" value="MBA8830070.1"/>
    <property type="molecule type" value="Genomic_DNA"/>
</dbReference>
<evidence type="ECO:0000256" key="2">
    <source>
        <dbReference type="ARBA" id="ARBA00022490"/>
    </source>
</evidence>
<dbReference type="CDD" id="cd04301">
    <property type="entry name" value="NAT_SF"/>
    <property type="match status" value="1"/>
</dbReference>